<accession>A0A1C7IA95</accession>
<gene>
    <name evidence="6" type="ORF">A4V09_12955</name>
</gene>
<keyword evidence="3" id="KW-0547">Nucleotide-binding</keyword>
<dbReference type="EMBL" id="CP015405">
    <property type="protein sequence ID" value="ANU76596.1"/>
    <property type="molecule type" value="Genomic_DNA"/>
</dbReference>
<dbReference type="InterPro" id="IPR050319">
    <property type="entry name" value="ABC_transp_ATP-bind"/>
</dbReference>
<dbReference type="SUPFAM" id="SSF52540">
    <property type="entry name" value="P-loop containing nucleoside triphosphate hydrolases"/>
    <property type="match status" value="1"/>
</dbReference>
<keyword evidence="4 6" id="KW-0067">ATP-binding</keyword>
<dbReference type="CDD" id="cd03257">
    <property type="entry name" value="ABC_NikE_OppD_transporters"/>
    <property type="match status" value="1"/>
</dbReference>
<evidence type="ECO:0000313" key="6">
    <source>
        <dbReference type="EMBL" id="ANU76596.1"/>
    </source>
</evidence>
<evidence type="ECO:0000313" key="7">
    <source>
        <dbReference type="Proteomes" id="UP000092574"/>
    </source>
</evidence>
<evidence type="ECO:0000256" key="3">
    <source>
        <dbReference type="ARBA" id="ARBA00022741"/>
    </source>
</evidence>
<dbReference type="KEGG" id="byl:A4V09_12955"/>
<dbReference type="STRING" id="1796616.A4V09_12955"/>
<dbReference type="PANTHER" id="PTHR43776">
    <property type="entry name" value="TRANSPORT ATP-BINDING PROTEIN"/>
    <property type="match status" value="1"/>
</dbReference>
<comment type="similarity">
    <text evidence="1">Belongs to the ABC transporter superfamily.</text>
</comment>
<dbReference type="PROSITE" id="PS50893">
    <property type="entry name" value="ABC_TRANSPORTER_2"/>
    <property type="match status" value="1"/>
</dbReference>
<dbReference type="OrthoDB" id="9806285at2"/>
<dbReference type="PROSITE" id="PS00211">
    <property type="entry name" value="ABC_TRANSPORTER_1"/>
    <property type="match status" value="1"/>
</dbReference>
<dbReference type="PANTHER" id="PTHR43776:SF7">
    <property type="entry name" value="D,D-DIPEPTIDE TRANSPORT ATP-BINDING PROTEIN DDPF-RELATED"/>
    <property type="match status" value="1"/>
</dbReference>
<dbReference type="Gene3D" id="3.40.50.300">
    <property type="entry name" value="P-loop containing nucleotide triphosphate hydrolases"/>
    <property type="match status" value="1"/>
</dbReference>
<evidence type="ECO:0000256" key="1">
    <source>
        <dbReference type="ARBA" id="ARBA00005417"/>
    </source>
</evidence>
<dbReference type="GO" id="GO:0055085">
    <property type="term" value="P:transmembrane transport"/>
    <property type="evidence" value="ECO:0007669"/>
    <property type="project" value="UniProtKB-ARBA"/>
</dbReference>
<evidence type="ECO:0000256" key="4">
    <source>
        <dbReference type="ARBA" id="ARBA00022840"/>
    </source>
</evidence>
<dbReference type="InterPro" id="IPR003593">
    <property type="entry name" value="AAA+_ATPase"/>
</dbReference>
<sequence>MDKILEVKNLKKTFYKAKHVCPAVDDVSFSVKEGSCVGIVGESGCGKSTIARMITCFTRPDAGSVLLDGREMVGAGRKQQMDLYRNVQMVFQTPEDSFDPRRSLGDGIMEGMRNYGMKRKEAGKRMKELLSMVGLEEKYAARYPHEVSGGQCQRAAIARALAVNPRLLICDEATSALDVTVQSQIITLLQKLRKEMGLSVLLICHDLALVQNFCDYVLVMYQGKIVEEGTPDEVIMRPKQDYTKLLIDSVL</sequence>
<organism evidence="6 7">
    <name type="scientific">Blautia pseudococcoides</name>
    <dbReference type="NCBI Taxonomy" id="1796616"/>
    <lineage>
        <taxon>Bacteria</taxon>
        <taxon>Bacillati</taxon>
        <taxon>Bacillota</taxon>
        <taxon>Clostridia</taxon>
        <taxon>Lachnospirales</taxon>
        <taxon>Lachnospiraceae</taxon>
        <taxon>Blautia</taxon>
    </lineage>
</organism>
<dbReference type="InterPro" id="IPR027417">
    <property type="entry name" value="P-loop_NTPase"/>
</dbReference>
<dbReference type="SMART" id="SM00382">
    <property type="entry name" value="AAA"/>
    <property type="match status" value="1"/>
</dbReference>
<dbReference type="GO" id="GO:0005524">
    <property type="term" value="F:ATP binding"/>
    <property type="evidence" value="ECO:0007669"/>
    <property type="project" value="UniProtKB-KW"/>
</dbReference>
<dbReference type="GO" id="GO:0016887">
    <property type="term" value="F:ATP hydrolysis activity"/>
    <property type="evidence" value="ECO:0007669"/>
    <property type="project" value="InterPro"/>
</dbReference>
<keyword evidence="7" id="KW-1185">Reference proteome</keyword>
<dbReference type="InterPro" id="IPR017871">
    <property type="entry name" value="ABC_transporter-like_CS"/>
</dbReference>
<dbReference type="AlphaFoldDB" id="A0A1C7IA95"/>
<keyword evidence="2" id="KW-0813">Transport</keyword>
<evidence type="ECO:0000259" key="5">
    <source>
        <dbReference type="PROSITE" id="PS50893"/>
    </source>
</evidence>
<evidence type="ECO:0000256" key="2">
    <source>
        <dbReference type="ARBA" id="ARBA00022448"/>
    </source>
</evidence>
<dbReference type="Pfam" id="PF00005">
    <property type="entry name" value="ABC_tran"/>
    <property type="match status" value="1"/>
</dbReference>
<reference evidence="6" key="1">
    <citation type="submission" date="2017-04" db="EMBL/GenBank/DDBJ databases">
        <title>Complete Genome Sequences of Twelve Strains of a Stable Defined Moderately Diverse Mouse Microbiota 2 (sDMDMm2).</title>
        <authorList>
            <person name="Uchimura Y."/>
            <person name="Wyss M."/>
            <person name="Brugiroux S."/>
            <person name="Limenitakis J.P."/>
            <person name="Stecher B."/>
            <person name="McCoy K.D."/>
            <person name="Macpherson A.J."/>
        </authorList>
    </citation>
    <scope>NUCLEOTIDE SEQUENCE</scope>
    <source>
        <strain evidence="6">YL58</strain>
    </source>
</reference>
<dbReference type="Proteomes" id="UP000092574">
    <property type="component" value="Chromosome"/>
</dbReference>
<dbReference type="RefSeq" id="WP_065542757.1">
    <property type="nucleotide sequence ID" value="NZ_CP015405.2"/>
</dbReference>
<proteinExistence type="inferred from homology"/>
<protein>
    <submittedName>
        <fullName evidence="6">ABC transporter ATP-binding protein</fullName>
    </submittedName>
</protein>
<dbReference type="InterPro" id="IPR003439">
    <property type="entry name" value="ABC_transporter-like_ATP-bd"/>
</dbReference>
<name>A0A1C7IA95_9FIRM</name>
<feature type="domain" description="ABC transporter" evidence="5">
    <location>
        <begin position="5"/>
        <end position="247"/>
    </location>
</feature>